<gene>
    <name evidence="1" type="ORF">DERYTH_LOCUS18788</name>
</gene>
<keyword evidence="2" id="KW-1185">Reference proteome</keyword>
<dbReference type="EMBL" id="CAJVPY010019575">
    <property type="protein sequence ID" value="CAG8772081.1"/>
    <property type="molecule type" value="Genomic_DNA"/>
</dbReference>
<organism evidence="1 2">
    <name type="scientific">Dentiscutata erythropus</name>
    <dbReference type="NCBI Taxonomy" id="1348616"/>
    <lineage>
        <taxon>Eukaryota</taxon>
        <taxon>Fungi</taxon>
        <taxon>Fungi incertae sedis</taxon>
        <taxon>Mucoromycota</taxon>
        <taxon>Glomeromycotina</taxon>
        <taxon>Glomeromycetes</taxon>
        <taxon>Diversisporales</taxon>
        <taxon>Gigasporaceae</taxon>
        <taxon>Dentiscutata</taxon>
    </lineage>
</organism>
<name>A0A9N9JBZ0_9GLOM</name>
<comment type="caution">
    <text evidence="1">The sequence shown here is derived from an EMBL/GenBank/DDBJ whole genome shotgun (WGS) entry which is preliminary data.</text>
</comment>
<accession>A0A9N9JBZ0</accession>
<sequence>LGEYIRFYKDPYEMSQRLNEEMYTSLRKKALGVLNDTLEK</sequence>
<dbReference type="AlphaFoldDB" id="A0A9N9JBZ0"/>
<dbReference type="Proteomes" id="UP000789405">
    <property type="component" value="Unassembled WGS sequence"/>
</dbReference>
<reference evidence="1" key="1">
    <citation type="submission" date="2021-06" db="EMBL/GenBank/DDBJ databases">
        <authorList>
            <person name="Kallberg Y."/>
            <person name="Tangrot J."/>
            <person name="Rosling A."/>
        </authorList>
    </citation>
    <scope>NUCLEOTIDE SEQUENCE</scope>
    <source>
        <strain evidence="1">MA453B</strain>
    </source>
</reference>
<proteinExistence type="predicted"/>
<protein>
    <submittedName>
        <fullName evidence="1">4602_t:CDS:1</fullName>
    </submittedName>
</protein>
<evidence type="ECO:0000313" key="1">
    <source>
        <dbReference type="EMBL" id="CAG8772081.1"/>
    </source>
</evidence>
<evidence type="ECO:0000313" key="2">
    <source>
        <dbReference type="Proteomes" id="UP000789405"/>
    </source>
</evidence>
<feature type="non-terminal residue" evidence="1">
    <location>
        <position position="1"/>
    </location>
</feature>